<dbReference type="AlphaFoldDB" id="A0A504YRJ0"/>
<dbReference type="EMBL" id="SUNJ01005190">
    <property type="protein sequence ID" value="TPP63813.1"/>
    <property type="molecule type" value="Genomic_DNA"/>
</dbReference>
<comment type="caution">
    <text evidence="2">The sequence shown here is derived from an EMBL/GenBank/DDBJ whole genome shotgun (WGS) entry which is preliminary data.</text>
</comment>
<name>A0A504YRJ0_FASGI</name>
<evidence type="ECO:0000313" key="2">
    <source>
        <dbReference type="EMBL" id="TPP63813.1"/>
    </source>
</evidence>
<evidence type="ECO:0000313" key="3">
    <source>
        <dbReference type="Proteomes" id="UP000316759"/>
    </source>
</evidence>
<keyword evidence="3" id="KW-1185">Reference proteome</keyword>
<dbReference type="Pfam" id="PF25356">
    <property type="entry name" value="PH_trem"/>
    <property type="match status" value="1"/>
</dbReference>
<reference evidence="2 3" key="1">
    <citation type="submission" date="2019-04" db="EMBL/GenBank/DDBJ databases">
        <title>Annotation for the trematode Fasciola gigantica.</title>
        <authorList>
            <person name="Choi Y.-J."/>
        </authorList>
    </citation>
    <scope>NUCLEOTIDE SEQUENCE [LARGE SCALE GENOMIC DNA]</scope>
    <source>
        <strain evidence="2">Uganda_cow_1</strain>
    </source>
</reference>
<protein>
    <recommendedName>
        <fullName evidence="1">Trematode PH-like domain-containing protein</fullName>
    </recommendedName>
</protein>
<gene>
    <name evidence="2" type="ORF">FGIG_07401</name>
</gene>
<dbReference type="OrthoDB" id="10408686at2759"/>
<organism evidence="2 3">
    <name type="scientific">Fasciola gigantica</name>
    <name type="common">Giant liver fluke</name>
    <dbReference type="NCBI Taxonomy" id="46835"/>
    <lineage>
        <taxon>Eukaryota</taxon>
        <taxon>Metazoa</taxon>
        <taxon>Spiralia</taxon>
        <taxon>Lophotrochozoa</taxon>
        <taxon>Platyhelminthes</taxon>
        <taxon>Trematoda</taxon>
        <taxon>Digenea</taxon>
        <taxon>Plagiorchiida</taxon>
        <taxon>Echinostomata</taxon>
        <taxon>Echinostomatoidea</taxon>
        <taxon>Fasciolidae</taxon>
        <taxon>Fasciola</taxon>
    </lineage>
</organism>
<proteinExistence type="predicted"/>
<sequence length="285" mass="33560">MGNKVTSQTQVDYQHSINKLVDRQSGQSVMGRFELYPLWSTKVKGDPPYDSDLAQAMLTRHRRKRQRSDRAMQPVRRKCAAFFLVDRIHFRGYHFSEWLSYREILEFHRCFPLSHVFVLYVIDRKMFGRSYQSFECVYADEADRLEEFIRKIMSDPQRLIQTTASNQKDLVSKSLILPHSTYRDETGYYAYHQQDENRDLDSSYSWESVSDDNFYDNDEDDKDESSENMYTIVSGYRNWTDDKREYSARATPLSSLPSVSLLRGHHLTNEQLAALPVARKVVTLN</sequence>
<feature type="domain" description="Trematode PH-like" evidence="1">
    <location>
        <begin position="27"/>
        <end position="158"/>
    </location>
</feature>
<evidence type="ECO:0000259" key="1">
    <source>
        <dbReference type="Pfam" id="PF25356"/>
    </source>
</evidence>
<dbReference type="Proteomes" id="UP000316759">
    <property type="component" value="Unassembled WGS sequence"/>
</dbReference>
<dbReference type="InterPro" id="IPR057376">
    <property type="entry name" value="PH_trem"/>
</dbReference>
<accession>A0A504YRJ0</accession>